<dbReference type="EMBL" id="VSRR010033403">
    <property type="protein sequence ID" value="MPC71701.1"/>
    <property type="molecule type" value="Genomic_DNA"/>
</dbReference>
<organism evidence="1 2">
    <name type="scientific">Portunus trituberculatus</name>
    <name type="common">Swimming crab</name>
    <name type="synonym">Neptunus trituberculatus</name>
    <dbReference type="NCBI Taxonomy" id="210409"/>
    <lineage>
        <taxon>Eukaryota</taxon>
        <taxon>Metazoa</taxon>
        <taxon>Ecdysozoa</taxon>
        <taxon>Arthropoda</taxon>
        <taxon>Crustacea</taxon>
        <taxon>Multicrustacea</taxon>
        <taxon>Malacostraca</taxon>
        <taxon>Eumalacostraca</taxon>
        <taxon>Eucarida</taxon>
        <taxon>Decapoda</taxon>
        <taxon>Pleocyemata</taxon>
        <taxon>Brachyura</taxon>
        <taxon>Eubrachyura</taxon>
        <taxon>Portunoidea</taxon>
        <taxon>Portunidae</taxon>
        <taxon>Portuninae</taxon>
        <taxon>Portunus</taxon>
    </lineage>
</organism>
<dbReference type="Proteomes" id="UP000324222">
    <property type="component" value="Unassembled WGS sequence"/>
</dbReference>
<reference evidence="1 2" key="1">
    <citation type="submission" date="2019-05" db="EMBL/GenBank/DDBJ databases">
        <title>Another draft genome of Portunus trituberculatus and its Hox gene families provides insights of decapod evolution.</title>
        <authorList>
            <person name="Jeong J.-H."/>
            <person name="Song I."/>
            <person name="Kim S."/>
            <person name="Choi T."/>
            <person name="Kim D."/>
            <person name="Ryu S."/>
            <person name="Kim W."/>
        </authorList>
    </citation>
    <scope>NUCLEOTIDE SEQUENCE [LARGE SCALE GENOMIC DNA]</scope>
    <source>
        <tissue evidence="1">Muscle</tissue>
    </source>
</reference>
<dbReference type="AlphaFoldDB" id="A0A5B7HG08"/>
<accession>A0A5B7HG08</accession>
<sequence>MSSFRGSQVRTTFHITSPQRSVSLIARHRRGSSTKLSHHHIYAGNQSTRHLSNEGLVTGITQRVPHSRHHNAPPKHLPSQRCITQHSSHTHTVALRYKTT</sequence>
<protein>
    <submittedName>
        <fullName evidence="1">Uncharacterized protein</fullName>
    </submittedName>
</protein>
<evidence type="ECO:0000313" key="1">
    <source>
        <dbReference type="EMBL" id="MPC71701.1"/>
    </source>
</evidence>
<gene>
    <name evidence="1" type="ORF">E2C01_065986</name>
</gene>
<evidence type="ECO:0000313" key="2">
    <source>
        <dbReference type="Proteomes" id="UP000324222"/>
    </source>
</evidence>
<comment type="caution">
    <text evidence="1">The sequence shown here is derived from an EMBL/GenBank/DDBJ whole genome shotgun (WGS) entry which is preliminary data.</text>
</comment>
<proteinExistence type="predicted"/>
<keyword evidence="2" id="KW-1185">Reference proteome</keyword>
<name>A0A5B7HG08_PORTR</name>